<dbReference type="InterPro" id="IPR013320">
    <property type="entry name" value="ConA-like_dom_sf"/>
</dbReference>
<organism evidence="2 3">
    <name type="scientific">Triparma strigata</name>
    <dbReference type="NCBI Taxonomy" id="1606541"/>
    <lineage>
        <taxon>Eukaryota</taxon>
        <taxon>Sar</taxon>
        <taxon>Stramenopiles</taxon>
        <taxon>Ochrophyta</taxon>
        <taxon>Bolidophyceae</taxon>
        <taxon>Parmales</taxon>
        <taxon>Triparmaceae</taxon>
        <taxon>Triparma</taxon>
    </lineage>
</organism>
<proteinExistence type="predicted"/>
<name>A0A9W7C1V5_9STRA</name>
<dbReference type="AlphaFoldDB" id="A0A9W7C1V5"/>
<protein>
    <submittedName>
        <fullName evidence="2">Uncharacterized protein</fullName>
    </submittedName>
</protein>
<dbReference type="Gene3D" id="2.60.120.200">
    <property type="match status" value="1"/>
</dbReference>
<comment type="caution">
    <text evidence="2">The sequence shown here is derived from an EMBL/GenBank/DDBJ whole genome shotgun (WGS) entry which is preliminary data.</text>
</comment>
<reference evidence="3" key="1">
    <citation type="journal article" date="2023" name="Commun. Biol.">
        <title>Genome analysis of Parmales, the sister group of diatoms, reveals the evolutionary specialization of diatoms from phago-mixotrophs to photoautotrophs.</title>
        <authorList>
            <person name="Ban H."/>
            <person name="Sato S."/>
            <person name="Yoshikawa S."/>
            <person name="Yamada K."/>
            <person name="Nakamura Y."/>
            <person name="Ichinomiya M."/>
            <person name="Sato N."/>
            <person name="Blanc-Mathieu R."/>
            <person name="Endo H."/>
            <person name="Kuwata A."/>
            <person name="Ogata H."/>
        </authorList>
    </citation>
    <scope>NUCLEOTIDE SEQUENCE [LARGE SCALE GENOMIC DNA]</scope>
    <source>
        <strain evidence="3">NIES 3701</strain>
    </source>
</reference>
<dbReference type="Proteomes" id="UP001165085">
    <property type="component" value="Unassembled WGS sequence"/>
</dbReference>
<evidence type="ECO:0000313" key="3">
    <source>
        <dbReference type="Proteomes" id="UP001165085"/>
    </source>
</evidence>
<dbReference type="SUPFAM" id="SSF49899">
    <property type="entry name" value="Concanavalin A-like lectins/glucanases"/>
    <property type="match status" value="1"/>
</dbReference>
<keyword evidence="3" id="KW-1185">Reference proteome</keyword>
<dbReference type="EMBL" id="BRXY01000473">
    <property type="protein sequence ID" value="GMH96758.1"/>
    <property type="molecule type" value="Genomic_DNA"/>
</dbReference>
<evidence type="ECO:0000313" key="2">
    <source>
        <dbReference type="EMBL" id="GMH96758.1"/>
    </source>
</evidence>
<sequence>MKRNLPNNFASGHFRYRRRYRSPSPMRSLSNTNLNDTSWGASSNESCSPPQRLLSVKKTRPASPSFVPNSSDNSRWLFPSHDFSFKLRPGEDKTAPVVDEKSDLRVTLEGSAYRDAENGLVFDGGQGWAEIDGWEWGGEVVSFELLVDMSFDEDSRQRIFEFGGLGSSDDSVGLSLDAPKDHSSGHAIRWSARKGTKNKTLQHDVRDRGPQMHLVVTATDNAMIAYCNGQLLSVKSKPLSTYDFRPNRLFRQSHILGATRSARGGDVAPREFMSGSISHLRIWQGHELSLSEVLCLYDCVSVDSREIHQLIENKAHPPQSTLGS</sequence>
<feature type="region of interest" description="Disordered" evidence="1">
    <location>
        <begin position="21"/>
        <end position="51"/>
    </location>
</feature>
<dbReference type="OrthoDB" id="10444864at2759"/>
<evidence type="ECO:0000256" key="1">
    <source>
        <dbReference type="SAM" id="MobiDB-lite"/>
    </source>
</evidence>
<gene>
    <name evidence="2" type="ORF">TrST_g2181</name>
</gene>
<feature type="compositionally biased region" description="Polar residues" evidence="1">
    <location>
        <begin position="29"/>
        <end position="49"/>
    </location>
</feature>
<accession>A0A9W7C1V5</accession>